<dbReference type="AlphaFoldDB" id="A0AAX0UAI5"/>
<proteinExistence type="predicted"/>
<evidence type="ECO:0000256" key="1">
    <source>
        <dbReference type="ARBA" id="ARBA00012468"/>
    </source>
</evidence>
<organism evidence="7 8">
    <name type="scientific">Burkholderia pseudomallei</name>
    <name type="common">Pseudomonas pseudomallei</name>
    <dbReference type="NCBI Taxonomy" id="28450"/>
    <lineage>
        <taxon>Bacteria</taxon>
        <taxon>Pseudomonadati</taxon>
        <taxon>Pseudomonadota</taxon>
        <taxon>Betaproteobacteria</taxon>
        <taxon>Burkholderiales</taxon>
        <taxon>Burkholderiaceae</taxon>
        <taxon>Burkholderia</taxon>
        <taxon>pseudomallei group</taxon>
    </lineage>
</organism>
<dbReference type="InterPro" id="IPR007719">
    <property type="entry name" value="PCS_N"/>
</dbReference>
<dbReference type="EMBL" id="PHRB01000013">
    <property type="protein sequence ID" value="PJO65459.1"/>
    <property type="molecule type" value="Genomic_DNA"/>
</dbReference>
<dbReference type="GO" id="GO:0010038">
    <property type="term" value="P:response to metal ion"/>
    <property type="evidence" value="ECO:0007669"/>
    <property type="project" value="InterPro"/>
</dbReference>
<sequence length="245" mass="25671">MTVNTRLAGAVLAALALIGPAAAQPLPLPAGLIDLGSLAGEQMLAESGARSAYASLGSHFVTQKTQSYCGVASLVMVLNALRVPAPAAAQYPPFHYFTQDNVLGDATERIRPRALIERHGMTLDQLGALANALGASGDVRHASDVSVDVFRADAIAHLGRPGRYVLVNYLRSRLGQQTGGHISPLGAYDAAADRFLILDVSRYKYPPVWVTTADLYAAMNTPDADSGGRSRGYVLIDGVVAGADS</sequence>
<gene>
    <name evidence="7" type="ORF">CWD88_15415</name>
</gene>
<evidence type="ECO:0000313" key="8">
    <source>
        <dbReference type="Proteomes" id="UP000231878"/>
    </source>
</evidence>
<dbReference type="PANTHER" id="PTHR33447:SF20">
    <property type="entry name" value="GLUTATHIONE GAMMA-GLUTAMYLCYSTEINYLTRANSFERASE"/>
    <property type="match status" value="1"/>
</dbReference>
<evidence type="ECO:0000256" key="4">
    <source>
        <dbReference type="ARBA" id="ARBA00022723"/>
    </source>
</evidence>
<accession>A0AAX0UAI5</accession>
<protein>
    <recommendedName>
        <fullName evidence="1">glutathione gamma-glutamylcysteinyltransferase</fullName>
        <ecNumber evidence="1">2.3.2.15</ecNumber>
    </recommendedName>
</protein>
<dbReference type="GO" id="GO:0016756">
    <property type="term" value="F:glutathione gamma-glutamylcysteinyltransferase activity"/>
    <property type="evidence" value="ECO:0007669"/>
    <property type="project" value="UniProtKB-EC"/>
</dbReference>
<dbReference type="GO" id="GO:0046938">
    <property type="term" value="P:phytochelatin biosynthetic process"/>
    <property type="evidence" value="ECO:0007669"/>
    <property type="project" value="InterPro"/>
</dbReference>
<evidence type="ECO:0000313" key="7">
    <source>
        <dbReference type="EMBL" id="PJO65459.1"/>
    </source>
</evidence>
<dbReference type="PANTHER" id="PTHR33447">
    <property type="entry name" value="GLUTATHIONE GAMMA-GLUTAMYLCYSTEINYLTRANSFERASE"/>
    <property type="match status" value="1"/>
</dbReference>
<evidence type="ECO:0000256" key="3">
    <source>
        <dbReference type="ARBA" id="ARBA00022679"/>
    </source>
</evidence>
<feature type="domain" description="Peptidase C83" evidence="6">
    <location>
        <begin position="16"/>
        <end position="241"/>
    </location>
</feature>
<keyword evidence="3" id="KW-0808">Transferase</keyword>
<evidence type="ECO:0000256" key="2">
    <source>
        <dbReference type="ARBA" id="ARBA00022539"/>
    </source>
</evidence>
<evidence type="ECO:0000259" key="6">
    <source>
        <dbReference type="PROSITE" id="PS51443"/>
    </source>
</evidence>
<dbReference type="Proteomes" id="UP000231878">
    <property type="component" value="Unassembled WGS sequence"/>
</dbReference>
<feature type="chain" id="PRO_5043824663" description="glutathione gamma-glutamylcysteinyltransferase" evidence="5">
    <location>
        <begin position="24"/>
        <end position="245"/>
    </location>
</feature>
<feature type="signal peptide" evidence="5">
    <location>
        <begin position="1"/>
        <end position="23"/>
    </location>
</feature>
<dbReference type="InterPro" id="IPR038156">
    <property type="entry name" value="PCS_N_sf"/>
</dbReference>
<dbReference type="InterPro" id="IPR038765">
    <property type="entry name" value="Papain-like_cys_pep_sf"/>
</dbReference>
<dbReference type="EC" id="2.3.2.15" evidence="1"/>
<reference evidence="7 8" key="1">
    <citation type="submission" date="2017-11" db="EMBL/GenBank/DDBJ databases">
        <title>Molecular characterization of Burkholderia pseudomallei and closely related isolates from Vietnam.</title>
        <authorList>
            <person name="Ustinov D.V."/>
            <person name="Antonov A.S."/>
            <person name="Avdusheva E.F."/>
            <person name="Shpak I.M."/>
            <person name="Zakharova I.B."/>
            <person name="Thi L.A."/>
            <person name="Teteryatnikova N."/>
            <person name="Lopasteyskaya Y.A."/>
            <person name="Kuzyutina J.A."/>
            <person name="Ngo T.N."/>
            <person name="Victorov D.V."/>
        </authorList>
    </citation>
    <scope>NUCLEOTIDE SEQUENCE [LARGE SCALE GENOMIC DNA]</scope>
    <source>
        <strain evidence="7 8">V1512</strain>
    </source>
</reference>
<dbReference type="InterPro" id="IPR040409">
    <property type="entry name" value="PCS-like"/>
</dbReference>
<dbReference type="Pfam" id="PF05023">
    <property type="entry name" value="Phytochelatin"/>
    <property type="match status" value="1"/>
</dbReference>
<keyword evidence="5" id="KW-0732">Signal</keyword>
<keyword evidence="4" id="KW-0479">Metal-binding</keyword>
<dbReference type="GO" id="GO:0046872">
    <property type="term" value="F:metal ion binding"/>
    <property type="evidence" value="ECO:0007669"/>
    <property type="project" value="UniProtKB-KW"/>
</dbReference>
<dbReference type="Gene3D" id="3.90.70.30">
    <property type="entry name" value="Phytochelatin synthase, N-terminal domain"/>
    <property type="match status" value="1"/>
</dbReference>
<evidence type="ECO:0000256" key="5">
    <source>
        <dbReference type="SAM" id="SignalP"/>
    </source>
</evidence>
<dbReference type="PROSITE" id="PS51443">
    <property type="entry name" value="PCS"/>
    <property type="match status" value="1"/>
</dbReference>
<comment type="caution">
    <text evidence="7">The sequence shown here is derived from an EMBL/GenBank/DDBJ whole genome shotgun (WGS) entry which is preliminary data.</text>
</comment>
<dbReference type="SUPFAM" id="SSF54001">
    <property type="entry name" value="Cysteine proteinases"/>
    <property type="match status" value="1"/>
</dbReference>
<keyword evidence="2" id="KW-0104">Cadmium</keyword>
<name>A0AAX0UAI5_BURPE</name>